<keyword evidence="1" id="KW-0472">Membrane</keyword>
<dbReference type="EMBL" id="KR007675">
    <property type="protein sequence ID" value="AKJ75362.1"/>
    <property type="molecule type" value="Genomic_DNA"/>
</dbReference>
<dbReference type="AlphaFoldDB" id="A0A0G3EX64"/>
<sequence length="365" mass="42905">MDTYLNKKVNILLFLFLYFVYGFKVIIASVQLPDDFLEPTKTFLNIFALAIVMVAFFYINIKERVAIVLVCVWMVINYVLFNNYNLYDYVILGTLIFLCRKIMYGDTLKALFYSNFFILLSIIPFLLISDRAYIQDIKSGLRLTYGFIHPNVVAQYFVSLFFIFCAYSFYKFKGIAIKFILLLTFYCILVFLILPTQSRTSIIVITVSALLMLFYLWDENMKNIPLIRKYAIVSLVIVMLTFQLLGSIYFRDYSWLYLVDYVLSGRLYQGNQLYQDFGFPPLFFGRNIQNYMPIDFYFIGTMYSVGFIFTILITSYLFYLISKSKIDGPMFAIVLTNLLTMFTEFHFQIPIYSTALFILASRKNN</sequence>
<gene>
    <name evidence="2" type="ORF">09_370B_00008</name>
</gene>
<proteinExistence type="predicted"/>
<feature type="transmembrane region" description="Helical" evidence="1">
    <location>
        <begin position="64"/>
        <end position="80"/>
    </location>
</feature>
<reference evidence="2" key="1">
    <citation type="journal article" date="2015" name="Genome Biol. Evol.">
        <title>Extensive Capsule Locus Variation and Large-Scale Genomic Recombination within the Klebsiella pneumoniae Clonal Group 258.</title>
        <authorList>
            <person name="Wyres K.L."/>
            <person name="Gorrie C."/>
            <person name="Edwards D.J."/>
            <person name="Wertheim H.F."/>
            <person name="Hsu L.Y."/>
            <person name="Van Kinh N."/>
            <person name="Zadoks R."/>
            <person name="Baker S."/>
            <person name="Holt K.E."/>
        </authorList>
    </citation>
    <scope>NUCLEOTIDE SEQUENCE</scope>
    <source>
        <strain evidence="2">09/370B</strain>
    </source>
</reference>
<feature type="transmembrane region" description="Helical" evidence="1">
    <location>
        <begin position="331"/>
        <end position="360"/>
    </location>
</feature>
<organism evidence="2">
    <name type="scientific">Klebsiella pneumoniae</name>
    <dbReference type="NCBI Taxonomy" id="573"/>
    <lineage>
        <taxon>Bacteria</taxon>
        <taxon>Pseudomonadati</taxon>
        <taxon>Pseudomonadota</taxon>
        <taxon>Gammaproteobacteria</taxon>
        <taxon>Enterobacterales</taxon>
        <taxon>Enterobacteriaceae</taxon>
        <taxon>Klebsiella/Raoultella group</taxon>
        <taxon>Klebsiella</taxon>
        <taxon>Klebsiella pneumoniae complex</taxon>
    </lineage>
</organism>
<feature type="transmembrane region" description="Helical" evidence="1">
    <location>
        <begin position="200"/>
        <end position="218"/>
    </location>
</feature>
<feature type="transmembrane region" description="Helical" evidence="1">
    <location>
        <begin position="42"/>
        <end position="59"/>
    </location>
</feature>
<feature type="transmembrane region" description="Helical" evidence="1">
    <location>
        <begin position="296"/>
        <end position="319"/>
    </location>
</feature>
<feature type="transmembrane region" description="Helical" evidence="1">
    <location>
        <begin position="110"/>
        <end position="128"/>
    </location>
</feature>
<feature type="transmembrane region" description="Helical" evidence="1">
    <location>
        <begin position="12"/>
        <end position="30"/>
    </location>
</feature>
<feature type="transmembrane region" description="Helical" evidence="1">
    <location>
        <begin position="230"/>
        <end position="250"/>
    </location>
</feature>
<evidence type="ECO:0000313" key="2">
    <source>
        <dbReference type="EMBL" id="AKJ75362.1"/>
    </source>
</evidence>
<name>A0A0G3EX64_KLEPN</name>
<accession>A0A0G3EX64</accession>
<keyword evidence="1" id="KW-1133">Transmembrane helix</keyword>
<keyword evidence="1" id="KW-0812">Transmembrane</keyword>
<protein>
    <submittedName>
        <fullName evidence="2">Uncharacterized protein</fullName>
    </submittedName>
</protein>
<feature type="transmembrane region" description="Helical" evidence="1">
    <location>
        <begin position="175"/>
        <end position="194"/>
    </location>
</feature>
<dbReference type="RefSeq" id="WP_102022403.1">
    <property type="nucleotide sequence ID" value="NZ_CP075256.1"/>
</dbReference>
<feature type="transmembrane region" description="Helical" evidence="1">
    <location>
        <begin position="148"/>
        <end position="170"/>
    </location>
</feature>
<evidence type="ECO:0000256" key="1">
    <source>
        <dbReference type="SAM" id="Phobius"/>
    </source>
</evidence>
<feature type="transmembrane region" description="Helical" evidence="1">
    <location>
        <begin position="86"/>
        <end position="103"/>
    </location>
</feature>